<sequence>MDFFPPPQNSQMREYARVRRNRYQLVMKQTLQILLKEVPLLLHPVDVVLFQGYRIIPHRIDYCPVLERLLFQYCRQ</sequence>
<dbReference type="Proteomes" id="UP000267516">
    <property type="component" value="Segment"/>
</dbReference>
<accession>A0A2D3I666</accession>
<evidence type="ECO:0000313" key="1">
    <source>
        <dbReference type="EMBL" id="ATU83901.1"/>
    </source>
</evidence>
<protein>
    <submittedName>
        <fullName evidence="1">ORF1233</fullName>
    </submittedName>
</protein>
<reference evidence="1" key="1">
    <citation type="journal article" date="2018" name="Aquaculture">
        <title>Complete genome sequence of a white spot syndrome virus associated with a disease incursion in Australia.</title>
        <authorList>
            <person name="Oakey J."/>
            <person name="Smith C.S."/>
        </authorList>
    </citation>
    <scope>NUCLEOTIDE SEQUENCE [LARGE SCALE GENOMIC DNA]</scope>
    <source>
        <strain evidence="1">WSSV-AU</strain>
    </source>
</reference>
<dbReference type="EMBL" id="MF768985">
    <property type="protein sequence ID" value="ATU83901.1"/>
    <property type="molecule type" value="Genomic_DNA"/>
</dbReference>
<name>A0A2D3I666_9VIRU</name>
<proteinExistence type="predicted"/>
<organism evidence="1">
    <name type="scientific">White spot syndrome virus</name>
    <dbReference type="NCBI Taxonomy" id="342409"/>
    <lineage>
        <taxon>Viruses</taxon>
        <taxon>Viruses incertae sedis</taxon>
        <taxon>Naldaviricetes</taxon>
        <taxon>Nimaviridae</taxon>
        <taxon>Whispovirus</taxon>
    </lineage>
</organism>